<dbReference type="EMBL" id="AJWJ01000163">
    <property type="protein sequence ID" value="KAF2074135.1"/>
    <property type="molecule type" value="Genomic_DNA"/>
</dbReference>
<organism evidence="9 10">
    <name type="scientific">Polysphondylium violaceum</name>
    <dbReference type="NCBI Taxonomy" id="133409"/>
    <lineage>
        <taxon>Eukaryota</taxon>
        <taxon>Amoebozoa</taxon>
        <taxon>Evosea</taxon>
        <taxon>Eumycetozoa</taxon>
        <taxon>Dictyostelia</taxon>
        <taxon>Dictyosteliales</taxon>
        <taxon>Dictyosteliaceae</taxon>
        <taxon>Polysphondylium</taxon>
    </lineage>
</organism>
<feature type="transmembrane region" description="Helical" evidence="8">
    <location>
        <begin position="626"/>
        <end position="648"/>
    </location>
</feature>
<feature type="transmembrane region" description="Helical" evidence="8">
    <location>
        <begin position="406"/>
        <end position="423"/>
    </location>
</feature>
<feature type="transmembrane region" description="Helical" evidence="8">
    <location>
        <begin position="660"/>
        <end position="678"/>
    </location>
</feature>
<sequence length="779" mass="87785">MDHINNNTTARKMESITQHPPPPAVPINNAILQQQQTSVIIPETIPPTTTATPAIPAIPATGAQVELLPDPLQQNNQQQPKPQQLRFDPNHYINFGIDQVSVLTYSTDRESDLNYDLHEHLSNDILHSSGGEGLLKRNKSLLEFTQGYEDDVCEISVDGHSSIGNREDIAQSEYHVESRGIDHHYSPAKPTTSIFSALTRQQPQRQIPIQQQYQPPPQQQQQQSQRGKGQVLTKNRSFKNLEKVVQEEEEENYGSDDFPTRQQYDTSGEYENEEDGEGEEDEYTDDDDDEEAYSFDEVKSCNCISPYAKLVTGNRRYMLLWFASLISLAGDWFNELACLTLLARYNTSGMMMSLFLILRESPPFLFSVINGVVCDAFDRRLVMIWSDFLRLVLVLGFLFVRSEEHVWLLYVLAFLQYTIGSFFNPAKSSLLPSLVPKEDLITANAVDQTSYSSMMLIGASLGGIVTYGLGTDVNFIIDSFTYLLSAICLIILIKMSKGYANNQSEQDQQADGSSSGNDNTNKEKKMDKVSLIKNDSVQQEQDKLEDGAEQEQQPGVLPEKKPIRLGQAFMEYFSMYKQGMIYLKDNKYIWAITFTKACGSFIWAGADMVNIRISELNFRIGEEGSLSLGIILGAGGLGILLVPFLFSRIVKDKKQNHNKILKFGYFMNAACTICLGLSSNSFPFYLFFNVFRSSSTCILWLYSSSILQQLVPNEVRGRVFAFEFSALTVFNTAGKLLTGIFLDHFLFSLRKILIIFGSMGLLVFFGWTMILGKGNRLKI</sequence>
<feature type="region of interest" description="Disordered" evidence="7">
    <location>
        <begin position="504"/>
        <end position="532"/>
    </location>
</feature>
<keyword evidence="10" id="KW-1185">Reference proteome</keyword>
<feature type="transmembrane region" description="Helical" evidence="8">
    <location>
        <begin position="724"/>
        <end position="746"/>
    </location>
</feature>
<feature type="transmembrane region" description="Helical" evidence="8">
    <location>
        <begin position="381"/>
        <end position="400"/>
    </location>
</feature>
<evidence type="ECO:0000256" key="6">
    <source>
        <dbReference type="ARBA" id="ARBA00023136"/>
    </source>
</evidence>
<dbReference type="GO" id="GO:0022857">
    <property type="term" value="F:transmembrane transporter activity"/>
    <property type="evidence" value="ECO:0007669"/>
    <property type="project" value="InterPro"/>
</dbReference>
<dbReference type="GO" id="GO:0005886">
    <property type="term" value="C:plasma membrane"/>
    <property type="evidence" value="ECO:0007669"/>
    <property type="project" value="UniProtKB-SubCell"/>
</dbReference>
<evidence type="ECO:0008006" key="11">
    <source>
        <dbReference type="Google" id="ProtNLM"/>
    </source>
</evidence>
<dbReference type="InterPro" id="IPR036259">
    <property type="entry name" value="MFS_trans_sf"/>
</dbReference>
<feature type="transmembrane region" description="Helical" evidence="8">
    <location>
        <begin position="319"/>
        <end position="343"/>
    </location>
</feature>
<feature type="transmembrane region" description="Helical" evidence="8">
    <location>
        <begin position="684"/>
        <end position="703"/>
    </location>
</feature>
<evidence type="ECO:0000256" key="3">
    <source>
        <dbReference type="ARBA" id="ARBA00022475"/>
    </source>
</evidence>
<dbReference type="Proteomes" id="UP000695562">
    <property type="component" value="Unassembled WGS sequence"/>
</dbReference>
<evidence type="ECO:0000313" key="10">
    <source>
        <dbReference type="Proteomes" id="UP000695562"/>
    </source>
</evidence>
<feature type="compositionally biased region" description="Basic and acidic residues" evidence="7">
    <location>
        <begin position="520"/>
        <end position="530"/>
    </location>
</feature>
<dbReference type="CDD" id="cd06173">
    <property type="entry name" value="MFS_MefA_like"/>
    <property type="match status" value="1"/>
</dbReference>
<gene>
    <name evidence="9" type="ORF">CYY_004538</name>
</gene>
<feature type="region of interest" description="Disordered" evidence="7">
    <location>
        <begin position="1"/>
        <end position="23"/>
    </location>
</feature>
<dbReference type="PANTHER" id="PTHR43266">
    <property type="entry name" value="MACROLIDE-EFFLUX PROTEIN"/>
    <property type="match status" value="1"/>
</dbReference>
<evidence type="ECO:0000256" key="7">
    <source>
        <dbReference type="SAM" id="MobiDB-lite"/>
    </source>
</evidence>
<feature type="compositionally biased region" description="Low complexity" evidence="7">
    <location>
        <begin position="200"/>
        <end position="226"/>
    </location>
</feature>
<feature type="transmembrane region" description="Helical" evidence="8">
    <location>
        <begin position="752"/>
        <end position="772"/>
    </location>
</feature>
<evidence type="ECO:0000256" key="4">
    <source>
        <dbReference type="ARBA" id="ARBA00022692"/>
    </source>
</evidence>
<protein>
    <recommendedName>
        <fullName evidence="11">Major facilitator superfamily (MFS) profile domain-containing protein</fullName>
    </recommendedName>
</protein>
<feature type="region of interest" description="Disordered" evidence="7">
    <location>
        <begin position="199"/>
        <end position="288"/>
    </location>
</feature>
<dbReference type="Gene3D" id="1.20.1250.20">
    <property type="entry name" value="MFS general substrate transporter like domains"/>
    <property type="match status" value="1"/>
</dbReference>
<comment type="subcellular location">
    <subcellularLocation>
        <location evidence="1">Cell membrane</location>
        <topology evidence="1">Multi-pass membrane protein</topology>
    </subcellularLocation>
</comment>
<feature type="transmembrane region" description="Helical" evidence="8">
    <location>
        <begin position="475"/>
        <end position="493"/>
    </location>
</feature>
<keyword evidence="6 8" id="KW-0472">Membrane</keyword>
<evidence type="ECO:0000256" key="8">
    <source>
        <dbReference type="SAM" id="Phobius"/>
    </source>
</evidence>
<accession>A0A8J4PVT1</accession>
<feature type="transmembrane region" description="Helical" evidence="8">
    <location>
        <begin position="588"/>
        <end position="606"/>
    </location>
</feature>
<feature type="compositionally biased region" description="Polar residues" evidence="7">
    <location>
        <begin position="504"/>
        <end position="519"/>
    </location>
</feature>
<dbReference type="Pfam" id="PF07690">
    <property type="entry name" value="MFS_1"/>
    <property type="match status" value="1"/>
</dbReference>
<dbReference type="InterPro" id="IPR022324">
    <property type="entry name" value="Bacilysin_exporter_BacE_put"/>
</dbReference>
<evidence type="ECO:0000256" key="2">
    <source>
        <dbReference type="ARBA" id="ARBA00022448"/>
    </source>
</evidence>
<evidence type="ECO:0000313" key="9">
    <source>
        <dbReference type="EMBL" id="KAF2074135.1"/>
    </source>
</evidence>
<dbReference type="OrthoDB" id="46230at2759"/>
<proteinExistence type="predicted"/>
<keyword evidence="3" id="KW-1003">Cell membrane</keyword>
<dbReference type="SUPFAM" id="SSF103473">
    <property type="entry name" value="MFS general substrate transporter"/>
    <property type="match status" value="1"/>
</dbReference>
<dbReference type="PANTHER" id="PTHR43266:SF2">
    <property type="entry name" value="MAJOR FACILITATOR SUPERFAMILY (MFS) PROFILE DOMAIN-CONTAINING PROTEIN"/>
    <property type="match status" value="1"/>
</dbReference>
<feature type="compositionally biased region" description="Acidic residues" evidence="7">
    <location>
        <begin position="268"/>
        <end position="288"/>
    </location>
</feature>
<evidence type="ECO:0000256" key="1">
    <source>
        <dbReference type="ARBA" id="ARBA00004651"/>
    </source>
</evidence>
<feature type="compositionally biased region" description="Polar residues" evidence="7">
    <location>
        <begin position="1"/>
        <end position="18"/>
    </location>
</feature>
<keyword evidence="2" id="KW-0813">Transport</keyword>
<dbReference type="InterPro" id="IPR011701">
    <property type="entry name" value="MFS"/>
</dbReference>
<keyword evidence="5 8" id="KW-1133">Transmembrane helix</keyword>
<evidence type="ECO:0000256" key="5">
    <source>
        <dbReference type="ARBA" id="ARBA00022989"/>
    </source>
</evidence>
<dbReference type="AlphaFoldDB" id="A0A8J4PVT1"/>
<keyword evidence="4 8" id="KW-0812">Transmembrane</keyword>
<dbReference type="PRINTS" id="PR01988">
    <property type="entry name" value="EXPORTERBACE"/>
</dbReference>
<comment type="caution">
    <text evidence="9">The sequence shown here is derived from an EMBL/GenBank/DDBJ whole genome shotgun (WGS) entry which is preliminary data.</text>
</comment>
<name>A0A8J4PVT1_9MYCE</name>
<reference evidence="9" key="1">
    <citation type="submission" date="2020-01" db="EMBL/GenBank/DDBJ databases">
        <title>Development of genomics and gene disruption for Polysphondylium violaceum indicates a role for the polyketide synthase stlB in stalk morphogenesis.</title>
        <authorList>
            <person name="Narita B."/>
            <person name="Kawabe Y."/>
            <person name="Kin K."/>
            <person name="Saito T."/>
            <person name="Gibbs R."/>
            <person name="Kuspa A."/>
            <person name="Muzny D."/>
            <person name="Queller D."/>
            <person name="Richards S."/>
            <person name="Strassman J."/>
            <person name="Sucgang R."/>
            <person name="Worley K."/>
            <person name="Schaap P."/>
        </authorList>
    </citation>
    <scope>NUCLEOTIDE SEQUENCE</scope>
    <source>
        <strain evidence="9">QSvi11</strain>
    </source>
</reference>